<comment type="caution">
    <text evidence="4">The sequence shown here is derived from an EMBL/GenBank/DDBJ whole genome shotgun (WGS) entry which is preliminary data.</text>
</comment>
<keyword evidence="3" id="KW-0812">Transmembrane</keyword>
<feature type="transmembrane region" description="Helical" evidence="3">
    <location>
        <begin position="821"/>
        <end position="841"/>
    </location>
</feature>
<feature type="transmembrane region" description="Helical" evidence="3">
    <location>
        <begin position="713"/>
        <end position="733"/>
    </location>
</feature>
<keyword evidence="5" id="KW-1185">Reference proteome</keyword>
<evidence type="ECO:0000256" key="1">
    <source>
        <dbReference type="SAM" id="Coils"/>
    </source>
</evidence>
<proteinExistence type="predicted"/>
<feature type="transmembrane region" description="Helical" evidence="3">
    <location>
        <begin position="861"/>
        <end position="884"/>
    </location>
</feature>
<organism evidence="4 5">
    <name type="scientific">Candidatus Brocadia fulgida</name>
    <dbReference type="NCBI Taxonomy" id="380242"/>
    <lineage>
        <taxon>Bacteria</taxon>
        <taxon>Pseudomonadati</taxon>
        <taxon>Planctomycetota</taxon>
        <taxon>Candidatus Brocadiia</taxon>
        <taxon>Candidatus Brocadiales</taxon>
        <taxon>Candidatus Brocadiaceae</taxon>
        <taxon>Candidatus Brocadia</taxon>
    </lineage>
</organism>
<dbReference type="Proteomes" id="UP000034954">
    <property type="component" value="Unassembled WGS sequence"/>
</dbReference>
<keyword evidence="1" id="KW-0175">Coiled coil</keyword>
<dbReference type="EMBL" id="LAQJ01000077">
    <property type="protein sequence ID" value="KKO20713.1"/>
    <property type="molecule type" value="Genomic_DNA"/>
</dbReference>
<evidence type="ECO:0000313" key="5">
    <source>
        <dbReference type="Proteomes" id="UP000034954"/>
    </source>
</evidence>
<accession>A0A0M2UXA6</accession>
<feature type="transmembrane region" description="Helical" evidence="3">
    <location>
        <begin position="12"/>
        <end position="32"/>
    </location>
</feature>
<feature type="coiled-coil region" evidence="1">
    <location>
        <begin position="280"/>
        <end position="307"/>
    </location>
</feature>
<feature type="transmembrane region" description="Helical" evidence="3">
    <location>
        <begin position="986"/>
        <end position="1007"/>
    </location>
</feature>
<dbReference type="PATRIC" id="fig|380242.3.peg.689"/>
<reference evidence="4 5" key="1">
    <citation type="journal article" date="2013" name="BMC Microbiol.">
        <title>Identification of the type II cytochrome c maturation pathway in anammox bacteria by comparative genomics.</title>
        <authorList>
            <person name="Ferousi C."/>
            <person name="Speth D.R."/>
            <person name="Reimann J."/>
            <person name="Op den Camp H.J."/>
            <person name="Allen J.W."/>
            <person name="Keltjens J.T."/>
            <person name="Jetten M.S."/>
        </authorList>
    </citation>
    <scope>NUCLEOTIDE SEQUENCE [LARGE SCALE GENOMIC DNA]</scope>
    <source>
        <strain evidence="4">RU1</strain>
    </source>
</reference>
<feature type="region of interest" description="Disordered" evidence="2">
    <location>
        <begin position="462"/>
        <end position="481"/>
    </location>
</feature>
<feature type="transmembrane region" description="Helical" evidence="3">
    <location>
        <begin position="753"/>
        <end position="774"/>
    </location>
</feature>
<feature type="compositionally biased region" description="Polar residues" evidence="2">
    <location>
        <begin position="464"/>
        <end position="478"/>
    </location>
</feature>
<evidence type="ECO:0000256" key="2">
    <source>
        <dbReference type="SAM" id="MobiDB-lite"/>
    </source>
</evidence>
<name>A0A0M2UXA6_9BACT</name>
<keyword evidence="3" id="KW-1133">Transmembrane helix</keyword>
<feature type="transmembrane region" description="Helical" evidence="3">
    <location>
        <begin position="671"/>
        <end position="692"/>
    </location>
</feature>
<keyword evidence="3" id="KW-0472">Membrane</keyword>
<feature type="transmembrane region" description="Helical" evidence="3">
    <location>
        <begin position="956"/>
        <end position="974"/>
    </location>
</feature>
<gene>
    <name evidence="4" type="ORF">BROFUL_00549</name>
</gene>
<sequence length="1106" mass="127611">MADQPEEKSSYTVPVLLLIVAIIAGGIVKFYAPLLTFRPSPGEKKAASTLGEENVLARMWQDPFQAVENYLRYTKNQGKGPKDFTPELDLEIKNILILPVMTTAELYTENLEVRLRSRYAVLSALHVAGYRPKDAEHIGYFEREICGLIRTIPYEWFLPDLFPTNPYLWSPQMKKEYDAILVLWLGEEYFSDKWIEELRSLFRHVQDCIDEFKSPRQESQRRQTIEVLGPTNSTVLEEIISKAIPDDSSVKEFLRKMCKYFKSKEVLDDIEKNVSKKKQITQSQKEFEDAKSAYEMAKNNLKNERQRPVPDHVEFKIYSPWATADPLLMMAKKPISIPVLIKMYYEVQPFLKDTDLFDAILRETKVSLQRSIHPDQQLTRELVEELGRRDRNIGSKTSGDIVLISDWDTFYGRTLPVSFIISFLEKYGGKHNQTSNTGNNIALLEKIHIFSYMRGIDGMISNAADDSNSPPRTSTDSAQKMKKNSDASYFTPAFEQPLGQDQFDYIRRLTERIQQEYSKYNVCAIGVLGNDIYDKLLILRALHDQFPNAIFFTTDLDARLYHHTELPWTRNLVVASSYGLQLHPQYQWATPPFRSTYQTSLFFAALQALGIIAEDEFDFNGNRNQPRIFEIGHRGAYDLTPVAKGKSNSSGTKLLHPNRNDCWKGKPLKDWLFYLFFMLFLPTSVFSGLVYYNLQKVKKAGIDDPWKKYWMGFLISCITSFIALTVYAFKSSLSGEGEPITFFDGISIWPTELLRLFGGFLALYFLLFSIQGIVCNNKEITQSLQKPENGTDMSKRKGDTISNILEVWNRFQASEISKKKWIFSIGGAAMYLGMGYVFILTCGKPSIPYRGGISFIVDKCILISSLLFMLVLIMFVIYTTGLCIKFINRIIDLNEKVNWSKVMNIHCSLENDMCKKNNKKCKYLYDTCLHKYDNQMMHDTWGYWFKMNIIWKRTKVVGEMIKYPFLILFLLLVSRHKYFDNWTWTVPLAIVIGLTTLIALTCTIILFHVTKKARQQTITQLREEQLKLLNTQLPEEVDAFDVKKSKLIEQRSRSIEHVMNEIQKLKNGAFSPPISFQNPILMAILTPLGGMGSISLFQQIARFLKE</sequence>
<protein>
    <submittedName>
        <fullName evidence="4">Uncharacterized protein</fullName>
    </submittedName>
</protein>
<dbReference type="AlphaFoldDB" id="A0A0M2UXA6"/>
<evidence type="ECO:0000256" key="3">
    <source>
        <dbReference type="SAM" id="Phobius"/>
    </source>
</evidence>
<evidence type="ECO:0000313" key="4">
    <source>
        <dbReference type="EMBL" id="KKO20713.1"/>
    </source>
</evidence>